<feature type="region of interest" description="Disordered" evidence="6">
    <location>
        <begin position="139"/>
        <end position="196"/>
    </location>
</feature>
<evidence type="ECO:0000256" key="6">
    <source>
        <dbReference type="SAM" id="MobiDB-lite"/>
    </source>
</evidence>
<dbReference type="RefSeq" id="WP_379581888.1">
    <property type="nucleotide sequence ID" value="NZ_JBHUFV010000083.1"/>
</dbReference>
<dbReference type="PRINTS" id="PR00368">
    <property type="entry name" value="FADPNR"/>
</dbReference>
<gene>
    <name evidence="8" type="ORF">ACFSKW_49525</name>
</gene>
<feature type="domain" description="FAD/NAD(P)-binding" evidence="7">
    <location>
        <begin position="4"/>
        <end position="138"/>
    </location>
</feature>
<organism evidence="8 9">
    <name type="scientific">Nonomuraea mangrovi</name>
    <dbReference type="NCBI Taxonomy" id="2316207"/>
    <lineage>
        <taxon>Bacteria</taxon>
        <taxon>Bacillati</taxon>
        <taxon>Actinomycetota</taxon>
        <taxon>Actinomycetes</taxon>
        <taxon>Streptosporangiales</taxon>
        <taxon>Streptosporangiaceae</taxon>
        <taxon>Nonomuraea</taxon>
    </lineage>
</organism>
<comment type="similarity">
    <text evidence="2">Belongs to the NADH dehydrogenase family.</text>
</comment>
<dbReference type="GO" id="GO:0016491">
    <property type="term" value="F:oxidoreductase activity"/>
    <property type="evidence" value="ECO:0007669"/>
    <property type="project" value="UniProtKB-KW"/>
</dbReference>
<dbReference type="PANTHER" id="PTHR42913">
    <property type="entry name" value="APOPTOSIS-INDUCING FACTOR 1"/>
    <property type="match status" value="1"/>
</dbReference>
<dbReference type="InterPro" id="IPR036188">
    <property type="entry name" value="FAD/NAD-bd_sf"/>
</dbReference>
<evidence type="ECO:0000256" key="5">
    <source>
        <dbReference type="ARBA" id="ARBA00023002"/>
    </source>
</evidence>
<evidence type="ECO:0000256" key="3">
    <source>
        <dbReference type="ARBA" id="ARBA00022630"/>
    </source>
</evidence>
<dbReference type="PANTHER" id="PTHR42913:SF3">
    <property type="entry name" value="64 KDA MITOCHONDRIAL NADH DEHYDROGENASE (EUROFUNG)"/>
    <property type="match status" value="1"/>
</dbReference>
<sequence length="449" mass="46019">MTHRIVVLGAGYAGLAAAKRAAGRLRGTDARMTLVNAADRFVERVRLHQLAAGQALANLPLATLLEGTGVELVIARATGIDLPTRRVRLDAAPYELSYDTLVYALGSGADLDGVPGVREHAFNVATADEALRLRAALTGSPAPAGDARPQTGGPAVAGDARPQTGGPAVAGDARPRAGNPAVASGGVGLPREASPALAHGGDRLRAAAEGGPTVVVVGGGLTGIEAAAELAETHRNLKVELVTGDRVAANLSGRARLHLFRSFHRLGVKVREQVVIGEVTGEGLVLDDGRGLPADAVVWAAGFAVPGLAAQAGLATDARGRMIVDDTLRSVSHPEVFGVGDAAAAAATGGLARMSCQTGIPMGLSAGNGIADLVAGRDPATARIRYVWTNISLGRRDGVTQFTRADDSPLGDAVLTGRASALFKEFITRGTVLTMRHPGPYLPFRRPGR</sequence>
<proteinExistence type="inferred from homology"/>
<dbReference type="Gene3D" id="3.50.50.100">
    <property type="match status" value="2"/>
</dbReference>
<comment type="cofactor">
    <cofactor evidence="1">
        <name>FAD</name>
        <dbReference type="ChEBI" id="CHEBI:57692"/>
    </cofactor>
</comment>
<dbReference type="EMBL" id="JBHUFV010000083">
    <property type="protein sequence ID" value="MFD1939532.1"/>
    <property type="molecule type" value="Genomic_DNA"/>
</dbReference>
<comment type="caution">
    <text evidence="8">The sequence shown here is derived from an EMBL/GenBank/DDBJ whole genome shotgun (WGS) entry which is preliminary data.</text>
</comment>
<keyword evidence="9" id="KW-1185">Reference proteome</keyword>
<keyword evidence="3" id="KW-0285">Flavoprotein</keyword>
<accession>A0ABW4TDU5</accession>
<evidence type="ECO:0000256" key="2">
    <source>
        <dbReference type="ARBA" id="ARBA00005272"/>
    </source>
</evidence>
<dbReference type="SUPFAM" id="SSF51905">
    <property type="entry name" value="FAD/NAD(P)-binding domain"/>
    <property type="match status" value="1"/>
</dbReference>
<dbReference type="Pfam" id="PF07992">
    <property type="entry name" value="Pyr_redox_2"/>
    <property type="match status" value="2"/>
</dbReference>
<keyword evidence="4" id="KW-0274">FAD</keyword>
<name>A0ABW4TDU5_9ACTN</name>
<evidence type="ECO:0000259" key="7">
    <source>
        <dbReference type="Pfam" id="PF07992"/>
    </source>
</evidence>
<feature type="domain" description="FAD/NAD(P)-binding" evidence="7">
    <location>
        <begin position="212"/>
        <end position="348"/>
    </location>
</feature>
<dbReference type="Proteomes" id="UP001597368">
    <property type="component" value="Unassembled WGS sequence"/>
</dbReference>
<dbReference type="InterPro" id="IPR023753">
    <property type="entry name" value="FAD/NAD-binding_dom"/>
</dbReference>
<evidence type="ECO:0000313" key="8">
    <source>
        <dbReference type="EMBL" id="MFD1939532.1"/>
    </source>
</evidence>
<dbReference type="EC" id="1.6.5.-" evidence="8"/>
<evidence type="ECO:0000256" key="4">
    <source>
        <dbReference type="ARBA" id="ARBA00022827"/>
    </source>
</evidence>
<evidence type="ECO:0000313" key="9">
    <source>
        <dbReference type="Proteomes" id="UP001597368"/>
    </source>
</evidence>
<dbReference type="InterPro" id="IPR051169">
    <property type="entry name" value="NADH-Q_oxidoreductase"/>
</dbReference>
<protein>
    <submittedName>
        <fullName evidence="8">NAD(P)/FAD-dependent oxidoreductase</fullName>
        <ecNumber evidence="8">1.6.5.-</ecNumber>
    </submittedName>
</protein>
<keyword evidence="5 8" id="KW-0560">Oxidoreductase</keyword>
<reference evidence="9" key="1">
    <citation type="journal article" date="2019" name="Int. J. Syst. Evol. Microbiol.">
        <title>The Global Catalogue of Microorganisms (GCM) 10K type strain sequencing project: providing services to taxonomists for standard genome sequencing and annotation.</title>
        <authorList>
            <consortium name="The Broad Institute Genomics Platform"/>
            <consortium name="The Broad Institute Genome Sequencing Center for Infectious Disease"/>
            <person name="Wu L."/>
            <person name="Ma J."/>
        </authorList>
    </citation>
    <scope>NUCLEOTIDE SEQUENCE [LARGE SCALE GENOMIC DNA]</scope>
    <source>
        <strain evidence="9">ICMP 6774ER</strain>
    </source>
</reference>
<evidence type="ECO:0000256" key="1">
    <source>
        <dbReference type="ARBA" id="ARBA00001974"/>
    </source>
</evidence>